<reference evidence="2 3" key="1">
    <citation type="journal article" date="2013" name="Curr. Biol.">
        <title>The Genome of the Foraminiferan Reticulomyxa filosa.</title>
        <authorList>
            <person name="Glockner G."/>
            <person name="Hulsmann N."/>
            <person name="Schleicher M."/>
            <person name="Noegel A.A."/>
            <person name="Eichinger L."/>
            <person name="Gallinger C."/>
            <person name="Pawlowski J."/>
            <person name="Sierra R."/>
            <person name="Euteneuer U."/>
            <person name="Pillet L."/>
            <person name="Moustafa A."/>
            <person name="Platzer M."/>
            <person name="Groth M."/>
            <person name="Szafranski K."/>
            <person name="Schliwa M."/>
        </authorList>
    </citation>
    <scope>NUCLEOTIDE SEQUENCE [LARGE SCALE GENOMIC DNA]</scope>
</reference>
<dbReference type="InterPro" id="IPR005959">
    <property type="entry name" value="Fumarylacetoacetase"/>
</dbReference>
<dbReference type="Gene3D" id="3.90.850.10">
    <property type="entry name" value="Fumarylacetoacetase-like, C-terminal domain"/>
    <property type="match status" value="1"/>
</dbReference>
<gene>
    <name evidence="2" type="ORF">RFI_09657</name>
</gene>
<dbReference type="OrthoDB" id="9971669at2759"/>
<dbReference type="AlphaFoldDB" id="X6NNB4"/>
<dbReference type="EMBL" id="ASPP01007234">
    <property type="protein sequence ID" value="ETO27476.1"/>
    <property type="molecule type" value="Genomic_DNA"/>
</dbReference>
<comment type="pathway">
    <text evidence="1">Amino-acid degradation; L-phenylalanine degradation; acetoacetate and fumarate from L-phenylalanine: step 6/6.</text>
</comment>
<dbReference type="PANTHER" id="PTHR43069">
    <property type="entry name" value="FUMARYLACETOACETASE"/>
    <property type="match status" value="1"/>
</dbReference>
<dbReference type="GO" id="GO:1902000">
    <property type="term" value="P:homogentisate catabolic process"/>
    <property type="evidence" value="ECO:0007669"/>
    <property type="project" value="TreeGrafter"/>
</dbReference>
<dbReference type="GO" id="GO:0006572">
    <property type="term" value="P:L-tyrosine catabolic process"/>
    <property type="evidence" value="ECO:0007669"/>
    <property type="project" value="UniProtKB-UniRule"/>
</dbReference>
<dbReference type="Proteomes" id="UP000023152">
    <property type="component" value="Unassembled WGS sequence"/>
</dbReference>
<keyword evidence="1" id="KW-0378">Hydrolase</keyword>
<keyword evidence="1" id="KW-0460">Magnesium</keyword>
<proteinExistence type="inferred from homology"/>
<keyword evidence="1" id="KW-0106">Calcium</keyword>
<dbReference type="InterPro" id="IPR036663">
    <property type="entry name" value="Fumarylacetoacetase_C_sf"/>
</dbReference>
<dbReference type="GO" id="GO:0006559">
    <property type="term" value="P:L-phenylalanine catabolic process"/>
    <property type="evidence" value="ECO:0007669"/>
    <property type="project" value="UniProtKB-UniRule"/>
</dbReference>
<comment type="catalytic activity">
    <reaction evidence="1">
        <text>4-fumarylacetoacetate + H2O = acetoacetate + fumarate + H(+)</text>
        <dbReference type="Rhea" id="RHEA:10244"/>
        <dbReference type="ChEBI" id="CHEBI:13705"/>
        <dbReference type="ChEBI" id="CHEBI:15377"/>
        <dbReference type="ChEBI" id="CHEBI:15378"/>
        <dbReference type="ChEBI" id="CHEBI:18034"/>
        <dbReference type="ChEBI" id="CHEBI:29806"/>
        <dbReference type="EC" id="3.7.1.2"/>
    </reaction>
</comment>
<evidence type="ECO:0000256" key="1">
    <source>
        <dbReference type="RuleBase" id="RU366008"/>
    </source>
</evidence>
<sequence length="136" mass="15649">MRKYNEIKRQKEAIFIRSNTKYLYWSATQMLTHLSITGCNIKSGDLICSGSITGSYSDQLCSMMELTEDGKNPITIGSHYEQRKYVCDDDTFVAYAFAFDRTKSKYKIGFGKVCCQIIPAKKYHDDDDDNIIQDNH</sequence>
<keyword evidence="1" id="KW-0479">Metal-binding</keyword>
<keyword evidence="1" id="KW-0585">Phenylalanine catabolism</keyword>
<dbReference type="EC" id="3.7.1.2" evidence="1"/>
<comment type="similarity">
    <text evidence="1">Belongs to the FAH family.</text>
</comment>
<protein>
    <recommendedName>
        <fullName evidence="1">Fumarylacetoacetase</fullName>
        <ecNumber evidence="1">3.7.1.2</ecNumber>
    </recommendedName>
    <alternativeName>
        <fullName evidence="1">Fumarylacetoacetate hydrolase</fullName>
    </alternativeName>
</protein>
<keyword evidence="1" id="KW-0828">Tyrosine catabolism</keyword>
<evidence type="ECO:0000313" key="2">
    <source>
        <dbReference type="EMBL" id="ETO27476.1"/>
    </source>
</evidence>
<dbReference type="GO" id="GO:0004334">
    <property type="term" value="F:fumarylacetoacetase activity"/>
    <property type="evidence" value="ECO:0007669"/>
    <property type="project" value="UniProtKB-UniRule"/>
</dbReference>
<comment type="caution">
    <text evidence="2">The sequence shown here is derived from an EMBL/GenBank/DDBJ whole genome shotgun (WGS) entry which is preliminary data.</text>
</comment>
<name>X6NNB4_RETFI</name>
<comment type="cofactor">
    <cofactor evidence="1">
        <name>Mg(2+)</name>
        <dbReference type="ChEBI" id="CHEBI:18420"/>
    </cofactor>
    <cofactor evidence="1">
        <name>Ca(2+)</name>
        <dbReference type="ChEBI" id="CHEBI:29108"/>
    </cofactor>
</comment>
<dbReference type="UniPathway" id="UPA00139">
    <property type="reaction ID" value="UER00341"/>
</dbReference>
<dbReference type="SUPFAM" id="SSF56529">
    <property type="entry name" value="FAH"/>
    <property type="match status" value="1"/>
</dbReference>
<keyword evidence="3" id="KW-1185">Reference proteome</keyword>
<dbReference type="GO" id="GO:0046872">
    <property type="term" value="F:metal ion binding"/>
    <property type="evidence" value="ECO:0007669"/>
    <property type="project" value="UniProtKB-UniRule"/>
</dbReference>
<dbReference type="PANTHER" id="PTHR43069:SF2">
    <property type="entry name" value="FUMARYLACETOACETASE"/>
    <property type="match status" value="1"/>
</dbReference>
<organism evidence="2 3">
    <name type="scientific">Reticulomyxa filosa</name>
    <dbReference type="NCBI Taxonomy" id="46433"/>
    <lineage>
        <taxon>Eukaryota</taxon>
        <taxon>Sar</taxon>
        <taxon>Rhizaria</taxon>
        <taxon>Retaria</taxon>
        <taxon>Foraminifera</taxon>
        <taxon>Monothalamids</taxon>
        <taxon>Reticulomyxidae</taxon>
        <taxon>Reticulomyxa</taxon>
    </lineage>
</organism>
<evidence type="ECO:0000313" key="3">
    <source>
        <dbReference type="Proteomes" id="UP000023152"/>
    </source>
</evidence>
<accession>X6NNB4</accession>